<dbReference type="PANTHER" id="PTHR13774">
    <property type="entry name" value="PHENAZINE BIOSYNTHESIS PROTEIN"/>
    <property type="match status" value="1"/>
</dbReference>
<dbReference type="InParanoid" id="A0A1X7V0M5"/>
<dbReference type="Pfam" id="PF02567">
    <property type="entry name" value="PhzC-PhzF"/>
    <property type="match status" value="1"/>
</dbReference>
<reference evidence="5" key="1">
    <citation type="journal article" date="2010" name="Nature">
        <title>The Amphimedon queenslandica genome and the evolution of animal complexity.</title>
        <authorList>
            <person name="Srivastava M."/>
            <person name="Simakov O."/>
            <person name="Chapman J."/>
            <person name="Fahey B."/>
            <person name="Gauthier M.E."/>
            <person name="Mitros T."/>
            <person name="Richards G.S."/>
            <person name="Conaco C."/>
            <person name="Dacre M."/>
            <person name="Hellsten U."/>
            <person name="Larroux C."/>
            <person name="Putnam N.H."/>
            <person name="Stanke M."/>
            <person name="Adamska M."/>
            <person name="Darling A."/>
            <person name="Degnan S.M."/>
            <person name="Oakley T.H."/>
            <person name="Plachetzki D.C."/>
            <person name="Zhai Y."/>
            <person name="Adamski M."/>
            <person name="Calcino A."/>
            <person name="Cummins S.F."/>
            <person name="Goodstein D.M."/>
            <person name="Harris C."/>
            <person name="Jackson D.J."/>
            <person name="Leys S.P."/>
            <person name="Shu S."/>
            <person name="Woodcroft B.J."/>
            <person name="Vervoort M."/>
            <person name="Kosik K.S."/>
            <person name="Manning G."/>
            <person name="Degnan B.M."/>
            <person name="Rokhsar D.S."/>
        </authorList>
    </citation>
    <scope>NUCLEOTIDE SEQUENCE [LARGE SCALE GENOMIC DNA]</scope>
</reference>
<accession>A0A1X7V0M5</accession>
<dbReference type="NCBIfam" id="TIGR00654">
    <property type="entry name" value="PhzF_family"/>
    <property type="match status" value="1"/>
</dbReference>
<dbReference type="OMA" id="DWALRWF"/>
<dbReference type="GO" id="GO:0016853">
    <property type="term" value="F:isomerase activity"/>
    <property type="evidence" value="ECO:0007669"/>
    <property type="project" value="UniProtKB-KW"/>
</dbReference>
<evidence type="ECO:0000313" key="5">
    <source>
        <dbReference type="Proteomes" id="UP000007879"/>
    </source>
</evidence>
<dbReference type="AlphaFoldDB" id="A0A1X7V0M5"/>
<gene>
    <name evidence="4" type="primary">100640619</name>
</gene>
<dbReference type="Proteomes" id="UP000007879">
    <property type="component" value="Unassembled WGS sequence"/>
</dbReference>
<dbReference type="PANTHER" id="PTHR13774:SF17">
    <property type="entry name" value="PHENAZINE BIOSYNTHESIS-LIKE DOMAIN-CONTAINING PROTEIN"/>
    <property type="match status" value="1"/>
</dbReference>
<dbReference type="STRING" id="400682.A0A1X7V0M5"/>
<dbReference type="GO" id="GO:0005737">
    <property type="term" value="C:cytoplasm"/>
    <property type="evidence" value="ECO:0007669"/>
    <property type="project" value="TreeGrafter"/>
</dbReference>
<keyword evidence="2" id="KW-0413">Isomerase</keyword>
<evidence type="ECO:0000256" key="1">
    <source>
        <dbReference type="ARBA" id="ARBA00008270"/>
    </source>
</evidence>
<dbReference type="InterPro" id="IPR003719">
    <property type="entry name" value="Phenazine_PhzF-like"/>
</dbReference>
<comment type="similarity">
    <text evidence="1">Belongs to the PhzF family.</text>
</comment>
<organism evidence="4">
    <name type="scientific">Amphimedon queenslandica</name>
    <name type="common">Sponge</name>
    <dbReference type="NCBI Taxonomy" id="400682"/>
    <lineage>
        <taxon>Eukaryota</taxon>
        <taxon>Metazoa</taxon>
        <taxon>Porifera</taxon>
        <taxon>Demospongiae</taxon>
        <taxon>Heteroscleromorpha</taxon>
        <taxon>Haplosclerida</taxon>
        <taxon>Niphatidae</taxon>
        <taxon>Amphimedon</taxon>
    </lineage>
</organism>
<proteinExistence type="inferred from homology"/>
<keyword evidence="5" id="KW-1185">Reference proteome</keyword>
<feature type="active site" evidence="3">
    <location>
        <position position="47"/>
    </location>
</feature>
<evidence type="ECO:0008006" key="6">
    <source>
        <dbReference type="Google" id="ProtNLM"/>
    </source>
</evidence>
<evidence type="ECO:0000256" key="2">
    <source>
        <dbReference type="ARBA" id="ARBA00023235"/>
    </source>
</evidence>
<dbReference type="KEGG" id="aqu:100640619"/>
<dbReference type="SUPFAM" id="SSF54506">
    <property type="entry name" value="Diaminopimelate epimerase-like"/>
    <property type="match status" value="1"/>
</dbReference>
<dbReference type="PIRSF" id="PIRSF016184">
    <property type="entry name" value="PhzC_PhzF"/>
    <property type="match status" value="1"/>
</dbReference>
<dbReference type="Gene3D" id="3.10.310.10">
    <property type="entry name" value="Diaminopimelate Epimerase, Chain A, domain 1"/>
    <property type="match status" value="2"/>
</dbReference>
<dbReference type="eggNOG" id="KOG3033">
    <property type="taxonomic scope" value="Eukaryota"/>
</dbReference>
<dbReference type="EnsemblMetazoa" id="Aqu2.1.33344_001">
    <property type="protein sequence ID" value="Aqu2.1.33344_001"/>
    <property type="gene ID" value="Aqu2.1.33344"/>
</dbReference>
<evidence type="ECO:0000313" key="4">
    <source>
        <dbReference type="EnsemblMetazoa" id="Aqu2.1.33344_001"/>
    </source>
</evidence>
<evidence type="ECO:0000256" key="3">
    <source>
        <dbReference type="PIRSR" id="PIRSR016184-1"/>
    </source>
</evidence>
<dbReference type="EnsemblMetazoa" id="XM_011405313.2">
    <property type="protein sequence ID" value="XP_011403615.1"/>
    <property type="gene ID" value="LOC100640619"/>
</dbReference>
<dbReference type="OrthoDB" id="75169at2759"/>
<reference evidence="4" key="2">
    <citation type="submission" date="2017-05" db="UniProtKB">
        <authorList>
            <consortium name="EnsemblMetazoa"/>
        </authorList>
    </citation>
    <scope>IDENTIFICATION</scope>
</reference>
<sequence>MEVFTVDSFSCSPFSGNPAGVCILETGREPLSDDLMQKIAAEMNLSETAFVQPLSNKEPVSVASTFSLKWFTPICEVDLCGHGTLATAAVIFQMYDNSNTELSFSTLSGELKAIHNKEDKTISLDFPLSLPTQESMTEHSNIIKLVADKLRVIDCQFSPSTKKLLLRLSDETTRSQLESLAVPDSPGLLAIDQTKVKGVIVTLKSTESDYDFYSRYFAPWVGIAEDPVTGSAHTVLGPYWGKVLNKKILRARQCSPRGGDIIVGVNEETGRVSLTGSACIVFKGKLNI</sequence>
<protein>
    <recommendedName>
        <fullName evidence="6">Phenazine biosynthesis-like domain-containing protein</fullName>
    </recommendedName>
</protein>
<name>A0A1X7V0M5_AMPQE</name>